<dbReference type="KEGG" id="dmp:FAK_24390"/>
<keyword evidence="5" id="KW-1185">Reference proteome</keyword>
<dbReference type="PANTHER" id="PTHR43861">
    <property type="entry name" value="TRANS-ACONITATE 2-METHYLTRANSFERASE-RELATED"/>
    <property type="match status" value="1"/>
</dbReference>
<dbReference type="GO" id="GO:0032259">
    <property type="term" value="P:methylation"/>
    <property type="evidence" value="ECO:0007669"/>
    <property type="project" value="UniProtKB-KW"/>
</dbReference>
<keyword evidence="2" id="KW-0808">Transferase</keyword>
<dbReference type="EMBL" id="AP028679">
    <property type="protein sequence ID" value="BEQ15373.1"/>
    <property type="molecule type" value="Genomic_DNA"/>
</dbReference>
<dbReference type="InterPro" id="IPR029063">
    <property type="entry name" value="SAM-dependent_MTases_sf"/>
</dbReference>
<proteinExistence type="predicted"/>
<evidence type="ECO:0000313" key="5">
    <source>
        <dbReference type="Proteomes" id="UP001366166"/>
    </source>
</evidence>
<reference evidence="5" key="1">
    <citation type="journal article" date="2023" name="Arch. Microbiol.">
        <title>Desulfoferula mesophilus gen. nov. sp. nov., a mesophilic sulfate-reducing bacterium isolated from a brackish lake sediment.</title>
        <authorList>
            <person name="Watanabe T."/>
            <person name="Yabe T."/>
            <person name="Tsuji J.M."/>
            <person name="Fukui M."/>
        </authorList>
    </citation>
    <scope>NUCLEOTIDE SEQUENCE [LARGE SCALE GENOMIC DNA]</scope>
    <source>
        <strain evidence="5">12FAK</strain>
    </source>
</reference>
<keyword evidence="1" id="KW-0489">Methyltransferase</keyword>
<name>A0AAU9F079_9BACT</name>
<dbReference type="SUPFAM" id="SSF53335">
    <property type="entry name" value="S-adenosyl-L-methionine-dependent methyltransferases"/>
    <property type="match status" value="1"/>
</dbReference>
<dbReference type="RefSeq" id="WP_338599683.1">
    <property type="nucleotide sequence ID" value="NZ_AP028679.1"/>
</dbReference>
<evidence type="ECO:0000256" key="2">
    <source>
        <dbReference type="ARBA" id="ARBA00022679"/>
    </source>
</evidence>
<sequence>MPPLDSRAFYERVAGVYDQSYAYPKGLGPRQALWLARLFAPCPVLDLGCGTGRMLGPLARAGFRPVGLDCSPSMLERAQRKTVAPLIQADARRGLPLLDASLNLIISLHATLIHFAGPGELEALLEETRRVLAPGGALVAELPHPATYPAEPVPGAWRQYQPGMLCRHAGAALEELRLEEQDGLSTLIRVIRLGDLKKLFTGWRRVEVHPGFGGGRFRPDRGEVMVVVAWV</sequence>
<dbReference type="GO" id="GO:0008168">
    <property type="term" value="F:methyltransferase activity"/>
    <property type="evidence" value="ECO:0007669"/>
    <property type="project" value="UniProtKB-KW"/>
</dbReference>
<feature type="domain" description="Methyltransferase" evidence="3">
    <location>
        <begin position="44"/>
        <end position="136"/>
    </location>
</feature>
<dbReference type="AlphaFoldDB" id="A0AAU9F079"/>
<organism evidence="4 5">
    <name type="scientific">Desulfoferula mesophila</name>
    <dbReference type="NCBI Taxonomy" id="3058419"/>
    <lineage>
        <taxon>Bacteria</taxon>
        <taxon>Pseudomonadati</taxon>
        <taxon>Thermodesulfobacteriota</taxon>
        <taxon>Desulfarculia</taxon>
        <taxon>Desulfarculales</taxon>
        <taxon>Desulfarculaceae</taxon>
        <taxon>Desulfoferula</taxon>
    </lineage>
</organism>
<evidence type="ECO:0000256" key="1">
    <source>
        <dbReference type="ARBA" id="ARBA00022603"/>
    </source>
</evidence>
<dbReference type="Pfam" id="PF13649">
    <property type="entry name" value="Methyltransf_25"/>
    <property type="match status" value="1"/>
</dbReference>
<dbReference type="InterPro" id="IPR041698">
    <property type="entry name" value="Methyltransf_25"/>
</dbReference>
<dbReference type="PANTHER" id="PTHR43861:SF1">
    <property type="entry name" value="TRANS-ACONITATE 2-METHYLTRANSFERASE"/>
    <property type="match status" value="1"/>
</dbReference>
<gene>
    <name evidence="4" type="ORF">FAK_24390</name>
</gene>
<protein>
    <recommendedName>
        <fullName evidence="3">Methyltransferase domain-containing protein</fullName>
    </recommendedName>
</protein>
<dbReference type="CDD" id="cd02440">
    <property type="entry name" value="AdoMet_MTases"/>
    <property type="match status" value="1"/>
</dbReference>
<evidence type="ECO:0000259" key="3">
    <source>
        <dbReference type="Pfam" id="PF13649"/>
    </source>
</evidence>
<dbReference type="Gene3D" id="3.40.50.150">
    <property type="entry name" value="Vaccinia Virus protein VP39"/>
    <property type="match status" value="1"/>
</dbReference>
<evidence type="ECO:0000313" key="4">
    <source>
        <dbReference type="EMBL" id="BEQ15373.1"/>
    </source>
</evidence>
<accession>A0AAU9F079</accession>
<dbReference type="Proteomes" id="UP001366166">
    <property type="component" value="Chromosome"/>
</dbReference>